<organism evidence="2 3">
    <name type="scientific">Necator americanus</name>
    <name type="common">Human hookworm</name>
    <dbReference type="NCBI Taxonomy" id="51031"/>
    <lineage>
        <taxon>Eukaryota</taxon>
        <taxon>Metazoa</taxon>
        <taxon>Ecdysozoa</taxon>
        <taxon>Nematoda</taxon>
        <taxon>Chromadorea</taxon>
        <taxon>Rhabditida</taxon>
        <taxon>Rhabditina</taxon>
        <taxon>Rhabditomorpha</taxon>
        <taxon>Strongyloidea</taxon>
        <taxon>Ancylostomatidae</taxon>
        <taxon>Bunostominae</taxon>
        <taxon>Necator</taxon>
    </lineage>
</organism>
<accession>A0ABR1C216</accession>
<feature type="region of interest" description="Disordered" evidence="1">
    <location>
        <begin position="44"/>
        <end position="77"/>
    </location>
</feature>
<evidence type="ECO:0000313" key="3">
    <source>
        <dbReference type="Proteomes" id="UP001303046"/>
    </source>
</evidence>
<protein>
    <submittedName>
        <fullName evidence="2">Uncharacterized protein</fullName>
    </submittedName>
</protein>
<proteinExistence type="predicted"/>
<gene>
    <name evidence="2" type="primary">Necator_chrI.g4018</name>
    <name evidence="2" type="ORF">RB195_007889</name>
</gene>
<evidence type="ECO:0000313" key="2">
    <source>
        <dbReference type="EMBL" id="KAK6731697.1"/>
    </source>
</evidence>
<reference evidence="2 3" key="1">
    <citation type="submission" date="2023-08" db="EMBL/GenBank/DDBJ databases">
        <title>A Necator americanus chromosomal reference genome.</title>
        <authorList>
            <person name="Ilik V."/>
            <person name="Petrzelkova K.J."/>
            <person name="Pardy F."/>
            <person name="Fuh T."/>
            <person name="Niatou-Singa F.S."/>
            <person name="Gouil Q."/>
            <person name="Baker L."/>
            <person name="Ritchie M.E."/>
            <person name="Jex A.R."/>
            <person name="Gazzola D."/>
            <person name="Li H."/>
            <person name="Toshio Fujiwara R."/>
            <person name="Zhan B."/>
            <person name="Aroian R.V."/>
            <person name="Pafco B."/>
            <person name="Schwarz E.M."/>
        </authorList>
    </citation>
    <scope>NUCLEOTIDE SEQUENCE [LARGE SCALE GENOMIC DNA]</scope>
    <source>
        <strain evidence="2 3">Aroian</strain>
        <tissue evidence="2">Whole animal</tissue>
    </source>
</reference>
<name>A0ABR1C216_NECAM</name>
<keyword evidence="3" id="KW-1185">Reference proteome</keyword>
<comment type="caution">
    <text evidence="2">The sequence shown here is derived from an EMBL/GenBank/DDBJ whole genome shotgun (WGS) entry which is preliminary data.</text>
</comment>
<sequence length="135" mass="14812">MQNPHLPSTISLGFRRCSSSSDIDVGGVTPQKLQIFALSAAYPVTGFGGNREKTRSCPSSLPTSPPPPPPLPPPPPPPPHYRIFFYTFYVCNISSSYTISSASRTARDEQYLMGGAEGGQHTIPYNHRRTRSFTR</sequence>
<dbReference type="Proteomes" id="UP001303046">
    <property type="component" value="Unassembled WGS sequence"/>
</dbReference>
<feature type="compositionally biased region" description="Pro residues" evidence="1">
    <location>
        <begin position="63"/>
        <end position="77"/>
    </location>
</feature>
<feature type="region of interest" description="Disordered" evidence="1">
    <location>
        <begin position="115"/>
        <end position="135"/>
    </location>
</feature>
<feature type="compositionally biased region" description="Basic residues" evidence="1">
    <location>
        <begin position="126"/>
        <end position="135"/>
    </location>
</feature>
<dbReference type="EMBL" id="JAVFWL010000001">
    <property type="protein sequence ID" value="KAK6731697.1"/>
    <property type="molecule type" value="Genomic_DNA"/>
</dbReference>
<evidence type="ECO:0000256" key="1">
    <source>
        <dbReference type="SAM" id="MobiDB-lite"/>
    </source>
</evidence>